<keyword evidence="1" id="KW-0547">Nucleotide-binding</keyword>
<dbReference type="InterPro" id="IPR027417">
    <property type="entry name" value="P-loop_NTPase"/>
</dbReference>
<evidence type="ECO:0000256" key="4">
    <source>
        <dbReference type="ARBA" id="ARBA00022840"/>
    </source>
</evidence>
<evidence type="ECO:0000256" key="2">
    <source>
        <dbReference type="ARBA" id="ARBA00022801"/>
    </source>
</evidence>
<dbReference type="EMBL" id="LR792632">
    <property type="protein sequence ID" value="CAB3287350.1"/>
    <property type="molecule type" value="Genomic_DNA"/>
</dbReference>
<gene>
    <name evidence="7" type="ORF">MLAUSG7_0159</name>
</gene>
<dbReference type="SUPFAM" id="SSF52540">
    <property type="entry name" value="P-loop containing nucleoside triphosphate hydrolases"/>
    <property type="match status" value="1"/>
</dbReference>
<keyword evidence="4" id="KW-0067">ATP-binding</keyword>
<dbReference type="AlphaFoldDB" id="A0A8D6PPJ3"/>
<evidence type="ECO:0000313" key="8">
    <source>
        <dbReference type="Proteomes" id="UP000679213"/>
    </source>
</evidence>
<organism evidence="7 8">
    <name type="scientific">Methanocaldococcus lauensis</name>
    <dbReference type="NCBI Taxonomy" id="2546128"/>
    <lineage>
        <taxon>Archaea</taxon>
        <taxon>Methanobacteriati</taxon>
        <taxon>Methanobacteriota</taxon>
        <taxon>Methanomada group</taxon>
        <taxon>Methanococci</taxon>
        <taxon>Methanococcales</taxon>
        <taxon>Methanocaldococcaceae</taxon>
        <taxon>Methanocaldococcus</taxon>
    </lineage>
</organism>
<keyword evidence="3" id="KW-0347">Helicase</keyword>
<name>A0A8D6PPJ3_9EURY</name>
<protein>
    <submittedName>
        <fullName evidence="7">CRISPR-associated helicase Cas3</fullName>
    </submittedName>
</protein>
<dbReference type="Pfam" id="PF22590">
    <property type="entry name" value="Cas3-like_C_2"/>
    <property type="match status" value="1"/>
</dbReference>
<dbReference type="Gene3D" id="3.40.50.300">
    <property type="entry name" value="P-loop containing nucleotide triphosphate hydrolases"/>
    <property type="match status" value="1"/>
</dbReference>
<dbReference type="GO" id="GO:0004386">
    <property type="term" value="F:helicase activity"/>
    <property type="evidence" value="ECO:0007669"/>
    <property type="project" value="UniProtKB-KW"/>
</dbReference>
<evidence type="ECO:0000256" key="5">
    <source>
        <dbReference type="ARBA" id="ARBA00023118"/>
    </source>
</evidence>
<evidence type="ECO:0000313" key="7">
    <source>
        <dbReference type="EMBL" id="CAB3287350.1"/>
    </source>
</evidence>
<evidence type="ECO:0000259" key="6">
    <source>
        <dbReference type="Pfam" id="PF22590"/>
    </source>
</evidence>
<dbReference type="Proteomes" id="UP000679213">
    <property type="component" value="Chromosome I"/>
</dbReference>
<dbReference type="InterPro" id="IPR054712">
    <property type="entry name" value="Cas3-like_dom"/>
</dbReference>
<evidence type="ECO:0000256" key="1">
    <source>
        <dbReference type="ARBA" id="ARBA00022741"/>
    </source>
</evidence>
<feature type="domain" description="CRISPR-associated nuclease/helicase Cas3" evidence="6">
    <location>
        <begin position="22"/>
        <end position="70"/>
    </location>
</feature>
<keyword evidence="8" id="KW-1185">Reference proteome</keyword>
<dbReference type="RefSeq" id="WP_250543606.1">
    <property type="nucleotide sequence ID" value="NZ_LR792632.1"/>
</dbReference>
<sequence length="251" mass="30181">MDLEGDFYYLSTNIYPKERLNRIKEINRNKNRKIIVSTQLIEAGVDISVDVIYRDIAPFDAINQTAGRRHNEGRRGIVNIVKLVDDKGRKYASYIYEKHLITKTEELLNKYDVIDEREFLKLNIKYFQKLRNYKDKSKEILKIIENFKYDEINNKFKLIENPPSIDLFVCVEDEAEKVWGEYKTIMEIKNIYERRKKFLEIKKKFYEYVISVPEYSIKGKNILFNHLDKIDEKYYDRETGFKIVEDNTLIL</sequence>
<accession>A0A8D6PPJ3</accession>
<proteinExistence type="predicted"/>
<dbReference type="KEGG" id="mesg:MLAUSG7_0159"/>
<keyword evidence="5" id="KW-0051">Antiviral defense</keyword>
<dbReference type="GO" id="GO:0016787">
    <property type="term" value="F:hydrolase activity"/>
    <property type="evidence" value="ECO:0007669"/>
    <property type="project" value="UniProtKB-KW"/>
</dbReference>
<dbReference type="GO" id="GO:0005524">
    <property type="term" value="F:ATP binding"/>
    <property type="evidence" value="ECO:0007669"/>
    <property type="project" value="UniProtKB-KW"/>
</dbReference>
<dbReference type="GO" id="GO:0051607">
    <property type="term" value="P:defense response to virus"/>
    <property type="evidence" value="ECO:0007669"/>
    <property type="project" value="UniProtKB-KW"/>
</dbReference>
<evidence type="ECO:0000256" key="3">
    <source>
        <dbReference type="ARBA" id="ARBA00022806"/>
    </source>
</evidence>
<dbReference type="GeneID" id="72591013"/>
<reference evidence="7 8" key="1">
    <citation type="submission" date="2020-04" db="EMBL/GenBank/DDBJ databases">
        <authorList>
            <consortium name="Genoscope - CEA"/>
            <person name="William W."/>
        </authorList>
    </citation>
    <scope>NUCLEOTIDE SEQUENCE [LARGE SCALE GENOMIC DNA]</scope>
    <source>
        <strain evidence="7 8">SG7</strain>
    </source>
</reference>
<keyword evidence="2" id="KW-0378">Hydrolase</keyword>